<keyword evidence="3 9" id="KW-0812">Transmembrane</keyword>
<sequence>MALSDATMSNDSNVNYTSNDEMDSHSQEDFDVIIAIFVILCTIGLSIIVINGFVIYLVCTRQYLKTVTNFCLASLAISDMLLGLYAVPLIIACTTHNNYYICVAMDLGQRFLSISTVLHLLLITLERYFTIVFSVMRTTSVISKKTCVAILLVVWLTSLCVSLSQISFMRDPMKAPSQSQITYDFVCLTVLAVVPLVIMGVAYFHIFYTLRKHCQQIKRDVSHISSQCTQHNSKKERKALLIYSAMICVFIVGWFNYFFNSLQEDLGNRVGIPLWADVILLILRFSTGLLNPLLYTFLKQDFRRARKSICSSRKRTGWYRRSTFTSSFSTRKTGLSSNSFAESQQMASSL</sequence>
<name>A0AAU9VMM5_9CNID</name>
<dbReference type="GO" id="GO:0004930">
    <property type="term" value="F:G protein-coupled receptor activity"/>
    <property type="evidence" value="ECO:0007669"/>
    <property type="project" value="UniProtKB-KW"/>
</dbReference>
<keyword evidence="7 9" id="KW-0675">Receptor</keyword>
<evidence type="ECO:0000256" key="4">
    <source>
        <dbReference type="ARBA" id="ARBA00022989"/>
    </source>
</evidence>
<dbReference type="PROSITE" id="PS00237">
    <property type="entry name" value="G_PROTEIN_RECEP_F1_1"/>
    <property type="match status" value="1"/>
</dbReference>
<evidence type="ECO:0000256" key="5">
    <source>
        <dbReference type="ARBA" id="ARBA00023040"/>
    </source>
</evidence>
<keyword evidence="2" id="KW-1003">Cell membrane</keyword>
<evidence type="ECO:0000256" key="7">
    <source>
        <dbReference type="ARBA" id="ARBA00023170"/>
    </source>
</evidence>
<evidence type="ECO:0000256" key="11">
    <source>
        <dbReference type="SAM" id="Phobius"/>
    </source>
</evidence>
<dbReference type="SUPFAM" id="SSF81321">
    <property type="entry name" value="Family A G protein-coupled receptor-like"/>
    <property type="match status" value="1"/>
</dbReference>
<accession>A0AAU9VMM5</accession>
<evidence type="ECO:0000256" key="3">
    <source>
        <dbReference type="ARBA" id="ARBA00022692"/>
    </source>
</evidence>
<dbReference type="Pfam" id="PF00001">
    <property type="entry name" value="7tm_1"/>
    <property type="match status" value="1"/>
</dbReference>
<dbReference type="GO" id="GO:0005886">
    <property type="term" value="C:plasma membrane"/>
    <property type="evidence" value="ECO:0007669"/>
    <property type="project" value="UniProtKB-SubCell"/>
</dbReference>
<keyword evidence="14" id="KW-1185">Reference proteome</keyword>
<reference evidence="13 14" key="1">
    <citation type="submission" date="2022-05" db="EMBL/GenBank/DDBJ databases">
        <authorList>
            <consortium name="Genoscope - CEA"/>
            <person name="William W."/>
        </authorList>
    </citation>
    <scope>NUCLEOTIDE SEQUENCE [LARGE SCALE GENOMIC DNA]</scope>
</reference>
<gene>
    <name evidence="13" type="ORF">PMEA_00010997</name>
</gene>
<keyword evidence="5 9" id="KW-0297">G-protein coupled receptor</keyword>
<dbReference type="AlphaFoldDB" id="A0AAU9VMM5"/>
<comment type="caution">
    <text evidence="13">The sequence shown here is derived from an EMBL/GenBank/DDBJ whole genome shotgun (WGS) entry which is preliminary data.</text>
</comment>
<dbReference type="Gene3D" id="1.20.1070.10">
    <property type="entry name" value="Rhodopsin 7-helix transmembrane proteins"/>
    <property type="match status" value="1"/>
</dbReference>
<dbReference type="PANTHER" id="PTHR22752">
    <property type="entry name" value="G PROTEIN-COUPLED RECEPTOR"/>
    <property type="match status" value="1"/>
</dbReference>
<evidence type="ECO:0000256" key="1">
    <source>
        <dbReference type="ARBA" id="ARBA00004651"/>
    </source>
</evidence>
<dbReference type="CDD" id="cd00637">
    <property type="entry name" value="7tm_classA_rhodopsin-like"/>
    <property type="match status" value="1"/>
</dbReference>
<feature type="region of interest" description="Disordered" evidence="10">
    <location>
        <begin position="329"/>
        <end position="350"/>
    </location>
</feature>
<feature type="compositionally biased region" description="Polar residues" evidence="10">
    <location>
        <begin position="1"/>
        <end position="19"/>
    </location>
</feature>
<evidence type="ECO:0000256" key="10">
    <source>
        <dbReference type="SAM" id="MobiDB-lite"/>
    </source>
</evidence>
<feature type="transmembrane region" description="Helical" evidence="11">
    <location>
        <begin position="32"/>
        <end position="58"/>
    </location>
</feature>
<dbReference type="InterPro" id="IPR000276">
    <property type="entry name" value="GPCR_Rhodpsn"/>
</dbReference>
<feature type="compositionally biased region" description="Polar residues" evidence="10">
    <location>
        <begin position="332"/>
        <end position="350"/>
    </location>
</feature>
<feature type="region of interest" description="Disordered" evidence="10">
    <location>
        <begin position="1"/>
        <end position="22"/>
    </location>
</feature>
<feature type="transmembrane region" description="Helical" evidence="11">
    <location>
        <begin position="279"/>
        <end position="298"/>
    </location>
</feature>
<feature type="domain" description="G-protein coupled receptors family 1 profile" evidence="12">
    <location>
        <begin position="50"/>
        <end position="295"/>
    </location>
</feature>
<feature type="transmembrane region" description="Helical" evidence="11">
    <location>
        <begin position="240"/>
        <end position="259"/>
    </location>
</feature>
<feature type="transmembrane region" description="Helical" evidence="11">
    <location>
        <begin position="111"/>
        <end position="135"/>
    </location>
</feature>
<feature type="transmembrane region" description="Helical" evidence="11">
    <location>
        <begin position="188"/>
        <end position="210"/>
    </location>
</feature>
<evidence type="ECO:0000256" key="2">
    <source>
        <dbReference type="ARBA" id="ARBA00022475"/>
    </source>
</evidence>
<keyword evidence="6 11" id="KW-0472">Membrane</keyword>
<organism evidence="13 14">
    <name type="scientific">Pocillopora meandrina</name>
    <dbReference type="NCBI Taxonomy" id="46732"/>
    <lineage>
        <taxon>Eukaryota</taxon>
        <taxon>Metazoa</taxon>
        <taxon>Cnidaria</taxon>
        <taxon>Anthozoa</taxon>
        <taxon>Hexacorallia</taxon>
        <taxon>Scleractinia</taxon>
        <taxon>Astrocoeniina</taxon>
        <taxon>Pocilloporidae</taxon>
        <taxon>Pocillopora</taxon>
    </lineage>
</organism>
<evidence type="ECO:0000256" key="8">
    <source>
        <dbReference type="ARBA" id="ARBA00023224"/>
    </source>
</evidence>
<comment type="subcellular location">
    <subcellularLocation>
        <location evidence="1">Cell membrane</location>
        <topology evidence="1">Multi-pass membrane protein</topology>
    </subcellularLocation>
</comment>
<dbReference type="InterPro" id="IPR017452">
    <property type="entry name" value="GPCR_Rhodpsn_7TM"/>
</dbReference>
<evidence type="ECO:0000256" key="6">
    <source>
        <dbReference type="ARBA" id="ARBA00023136"/>
    </source>
</evidence>
<feature type="transmembrane region" description="Helical" evidence="11">
    <location>
        <begin position="147"/>
        <end position="168"/>
    </location>
</feature>
<comment type="similarity">
    <text evidence="9">Belongs to the G-protein coupled receptor 1 family.</text>
</comment>
<evidence type="ECO:0000313" key="13">
    <source>
        <dbReference type="EMBL" id="CAH3033195.1"/>
    </source>
</evidence>
<feature type="transmembrane region" description="Helical" evidence="11">
    <location>
        <begin position="70"/>
        <end position="91"/>
    </location>
</feature>
<dbReference type="PROSITE" id="PS50262">
    <property type="entry name" value="G_PROTEIN_RECEP_F1_2"/>
    <property type="match status" value="1"/>
</dbReference>
<proteinExistence type="inferred from homology"/>
<keyword evidence="4 11" id="KW-1133">Transmembrane helix</keyword>
<keyword evidence="8 9" id="KW-0807">Transducer</keyword>
<dbReference type="Proteomes" id="UP001159428">
    <property type="component" value="Unassembled WGS sequence"/>
</dbReference>
<evidence type="ECO:0000259" key="12">
    <source>
        <dbReference type="PROSITE" id="PS50262"/>
    </source>
</evidence>
<protein>
    <recommendedName>
        <fullName evidence="12">G-protein coupled receptors family 1 profile domain-containing protein</fullName>
    </recommendedName>
</protein>
<evidence type="ECO:0000256" key="9">
    <source>
        <dbReference type="RuleBase" id="RU000688"/>
    </source>
</evidence>
<dbReference type="EMBL" id="CALNXJ010000002">
    <property type="protein sequence ID" value="CAH3033195.1"/>
    <property type="molecule type" value="Genomic_DNA"/>
</dbReference>
<dbReference type="PRINTS" id="PR00237">
    <property type="entry name" value="GPCRRHODOPSN"/>
</dbReference>
<evidence type="ECO:0000313" key="14">
    <source>
        <dbReference type="Proteomes" id="UP001159428"/>
    </source>
</evidence>